<evidence type="ECO:0000313" key="3">
    <source>
        <dbReference type="Proteomes" id="UP000199412"/>
    </source>
</evidence>
<dbReference type="PANTHER" id="PTHR39327">
    <property type="match status" value="1"/>
</dbReference>
<gene>
    <name evidence="2" type="ORF">SAMN05421720_101535</name>
</gene>
<dbReference type="Proteomes" id="UP000199412">
    <property type="component" value="Unassembled WGS sequence"/>
</dbReference>
<dbReference type="EMBL" id="FNAP01000001">
    <property type="protein sequence ID" value="SDD78579.1"/>
    <property type="molecule type" value="Genomic_DNA"/>
</dbReference>
<dbReference type="PANTHER" id="PTHR39327:SF1">
    <property type="entry name" value="BLR5470 PROTEIN"/>
    <property type="match status" value="1"/>
</dbReference>
<evidence type="ECO:0000256" key="1">
    <source>
        <dbReference type="SAM" id="Phobius"/>
    </source>
</evidence>
<keyword evidence="3" id="KW-1185">Reference proteome</keyword>
<name>A0A1G6XK67_9PROT</name>
<dbReference type="AlphaFoldDB" id="A0A1G6XK67"/>
<dbReference type="Pfam" id="PF06035">
    <property type="entry name" value="Peptidase_C93"/>
    <property type="match status" value="1"/>
</dbReference>
<feature type="transmembrane region" description="Helical" evidence="1">
    <location>
        <begin position="14"/>
        <end position="35"/>
    </location>
</feature>
<keyword evidence="1" id="KW-1133">Transmembrane helix</keyword>
<dbReference type="InterPro" id="IPR010319">
    <property type="entry name" value="Transglutaminase-like_Cys_pept"/>
</dbReference>
<reference evidence="2 3" key="1">
    <citation type="submission" date="2016-10" db="EMBL/GenBank/DDBJ databases">
        <authorList>
            <person name="de Groot N.N."/>
        </authorList>
    </citation>
    <scope>NUCLEOTIDE SEQUENCE [LARGE SCALE GENOMIC DNA]</scope>
    <source>
        <strain evidence="2 3">ATCC 700224</strain>
    </source>
</reference>
<dbReference type="STRING" id="69960.SAMN05421720_101535"/>
<keyword evidence="1" id="KW-0472">Membrane</keyword>
<evidence type="ECO:0000313" key="2">
    <source>
        <dbReference type="EMBL" id="SDD78579.1"/>
    </source>
</evidence>
<proteinExistence type="predicted"/>
<accession>A0A1G6XK67</accession>
<dbReference type="Gene3D" id="3.10.620.30">
    <property type="match status" value="1"/>
</dbReference>
<keyword evidence="1" id="KW-0812">Transmembrane</keyword>
<dbReference type="OrthoDB" id="5401788at2"/>
<sequence length="229" mass="26110">MAAKRGFQRPGQRVRGLISTAMMAGIIAFGTIFGADEAAAGLFGSQEVERPGAFATFGKWHGVVDRVGTEQQVMPPPCRGRDYDACPYPELETFIETARGQDRLSQLKSVARYFDRQRYIEDQPNWGVPDYWATPGQFLSRNGDCEDFAISKYEALMMLGWPASDLRIVYVQDLNLQVGHMILAATLHGTTYILDNQARNQLIRHERIRHYRPVYSLSQDRWWRHVPAQ</sequence>
<protein>
    <submittedName>
        <fullName evidence="2">Transglutaminase-like cysteine proteinase BTLCP</fullName>
    </submittedName>
</protein>
<organism evidence="2 3">
    <name type="scientific">Rhodospira trueperi</name>
    <dbReference type="NCBI Taxonomy" id="69960"/>
    <lineage>
        <taxon>Bacteria</taxon>
        <taxon>Pseudomonadati</taxon>
        <taxon>Pseudomonadota</taxon>
        <taxon>Alphaproteobacteria</taxon>
        <taxon>Rhodospirillales</taxon>
        <taxon>Rhodospirillaceae</taxon>
        <taxon>Rhodospira</taxon>
    </lineage>
</organism>